<evidence type="ECO:0000313" key="1">
    <source>
        <dbReference type="EMBL" id="KAJ3804213.1"/>
    </source>
</evidence>
<dbReference type="EMBL" id="MU796187">
    <property type="protein sequence ID" value="KAJ3804213.1"/>
    <property type="molecule type" value="Genomic_DNA"/>
</dbReference>
<comment type="caution">
    <text evidence="1">The sequence shown here is derived from an EMBL/GenBank/DDBJ whole genome shotgun (WGS) entry which is preliminary data.</text>
</comment>
<proteinExistence type="predicted"/>
<accession>A0ACC1TI00</accession>
<reference evidence="1" key="1">
    <citation type="submission" date="2022-09" db="EMBL/GenBank/DDBJ databases">
        <title>A Global Phylogenomic Analysis of the Shiitake Genus Lentinula.</title>
        <authorList>
            <consortium name="DOE Joint Genome Institute"/>
            <person name="Sierra-Patev S."/>
            <person name="Min B."/>
            <person name="Naranjo-Ortiz M."/>
            <person name="Looney B."/>
            <person name="Konkel Z."/>
            <person name="Slot J.C."/>
            <person name="Sakamoto Y."/>
            <person name="Steenwyk J.L."/>
            <person name="Rokas A."/>
            <person name="Carro J."/>
            <person name="Camarero S."/>
            <person name="Ferreira P."/>
            <person name="Molpeceres G."/>
            <person name="Ruiz-Duenas F.J."/>
            <person name="Serrano A."/>
            <person name="Henrissat B."/>
            <person name="Drula E."/>
            <person name="Hughes K.W."/>
            <person name="Mata J.L."/>
            <person name="Ishikawa N.K."/>
            <person name="Vargas-Isla R."/>
            <person name="Ushijima S."/>
            <person name="Smith C.A."/>
            <person name="Ahrendt S."/>
            <person name="Andreopoulos W."/>
            <person name="He G."/>
            <person name="Labutti K."/>
            <person name="Lipzen A."/>
            <person name="Ng V."/>
            <person name="Riley R."/>
            <person name="Sandor L."/>
            <person name="Barry K."/>
            <person name="Martinez A.T."/>
            <person name="Xiao Y."/>
            <person name="Gibbons J.G."/>
            <person name="Terashima K."/>
            <person name="Grigoriev I.V."/>
            <person name="Hibbett D.S."/>
        </authorList>
    </citation>
    <scope>NUCLEOTIDE SEQUENCE</scope>
    <source>
        <strain evidence="1">TMI1499</strain>
    </source>
</reference>
<protein>
    <submittedName>
        <fullName evidence="1">Uncharacterized protein</fullName>
    </submittedName>
</protein>
<keyword evidence="2" id="KW-1185">Reference proteome</keyword>
<gene>
    <name evidence="1" type="ORF">F5876DRAFT_53668</name>
</gene>
<sequence>MRETLGGHKNYQLFICPSISDTRLEEFTQNPQAHGPKIHNTLIDKCRLTTQHLLDWPWNQRLTYIMAKNAEEIVKSCKDKRFGDPIDWLALFSEPIYRIYFDAIKGRPMAINNLGAKENSQHIQDRLVNSHLSRIKNNGEISSWHSAWFFRKFSHLLCL</sequence>
<name>A0ACC1TI00_9AGAR</name>
<dbReference type="Proteomes" id="UP001163835">
    <property type="component" value="Unassembled WGS sequence"/>
</dbReference>
<organism evidence="1 2">
    <name type="scientific">Lentinula aff. lateritia</name>
    <dbReference type="NCBI Taxonomy" id="2804960"/>
    <lineage>
        <taxon>Eukaryota</taxon>
        <taxon>Fungi</taxon>
        <taxon>Dikarya</taxon>
        <taxon>Basidiomycota</taxon>
        <taxon>Agaricomycotina</taxon>
        <taxon>Agaricomycetes</taxon>
        <taxon>Agaricomycetidae</taxon>
        <taxon>Agaricales</taxon>
        <taxon>Marasmiineae</taxon>
        <taxon>Omphalotaceae</taxon>
        <taxon>Lentinula</taxon>
    </lineage>
</organism>
<evidence type="ECO:0000313" key="2">
    <source>
        <dbReference type="Proteomes" id="UP001163835"/>
    </source>
</evidence>